<reference evidence="4" key="1">
    <citation type="journal article" date="2019" name="Int. J. Syst. Evol. Microbiol.">
        <title>The Global Catalogue of Microorganisms (GCM) 10K type strain sequencing project: providing services to taxonomists for standard genome sequencing and annotation.</title>
        <authorList>
            <consortium name="The Broad Institute Genomics Platform"/>
            <consortium name="The Broad Institute Genome Sequencing Center for Infectious Disease"/>
            <person name="Wu L."/>
            <person name="Ma J."/>
        </authorList>
    </citation>
    <scope>NUCLEOTIDE SEQUENCE [LARGE SCALE GENOMIC DNA]</scope>
    <source>
        <strain evidence="4">JCM 17304</strain>
    </source>
</reference>
<evidence type="ECO:0000313" key="3">
    <source>
        <dbReference type="EMBL" id="GAA4094868.1"/>
    </source>
</evidence>
<proteinExistence type="predicted"/>
<accession>A0ABP7WRH2</accession>
<feature type="signal peptide" evidence="2">
    <location>
        <begin position="1"/>
        <end position="25"/>
    </location>
</feature>
<evidence type="ECO:0008006" key="5">
    <source>
        <dbReference type="Google" id="ProtNLM"/>
    </source>
</evidence>
<evidence type="ECO:0000256" key="1">
    <source>
        <dbReference type="ARBA" id="ARBA00022729"/>
    </source>
</evidence>
<dbReference type="EMBL" id="BAABDM010000003">
    <property type="protein sequence ID" value="GAA4094868.1"/>
    <property type="molecule type" value="Genomic_DNA"/>
</dbReference>
<gene>
    <name evidence="3" type="ORF">GCM10022414_18660</name>
</gene>
<evidence type="ECO:0000256" key="2">
    <source>
        <dbReference type="SAM" id="SignalP"/>
    </source>
</evidence>
<keyword evidence="4" id="KW-1185">Reference proteome</keyword>
<dbReference type="Pfam" id="PF02412">
    <property type="entry name" value="TSP_3"/>
    <property type="match status" value="2"/>
</dbReference>
<dbReference type="RefSeq" id="WP_344935049.1">
    <property type="nucleotide sequence ID" value="NZ_BAABDM010000003.1"/>
</dbReference>
<keyword evidence="1 2" id="KW-0732">Signal</keyword>
<dbReference type="SUPFAM" id="SSF103647">
    <property type="entry name" value="TSP type-3 repeat"/>
    <property type="match status" value="1"/>
</dbReference>
<dbReference type="InterPro" id="IPR003367">
    <property type="entry name" value="Thrombospondin_3-like_rpt"/>
</dbReference>
<organism evidence="3 4">
    <name type="scientific">Zhongshania borealis</name>
    <dbReference type="NCBI Taxonomy" id="889488"/>
    <lineage>
        <taxon>Bacteria</taxon>
        <taxon>Pseudomonadati</taxon>
        <taxon>Pseudomonadota</taxon>
        <taxon>Gammaproteobacteria</taxon>
        <taxon>Cellvibrionales</taxon>
        <taxon>Spongiibacteraceae</taxon>
        <taxon>Zhongshania</taxon>
    </lineage>
</organism>
<dbReference type="Gene3D" id="4.10.1080.10">
    <property type="entry name" value="TSP type-3 repeat"/>
    <property type="match status" value="1"/>
</dbReference>
<feature type="chain" id="PRO_5046926277" description="Thrombospondin type 3 repeat-containing protein" evidence="2">
    <location>
        <begin position="26"/>
        <end position="100"/>
    </location>
</feature>
<dbReference type="PROSITE" id="PS51257">
    <property type="entry name" value="PROKAR_LIPOPROTEIN"/>
    <property type="match status" value="1"/>
</dbReference>
<dbReference type="InterPro" id="IPR028974">
    <property type="entry name" value="TSP_type-3_rpt"/>
</dbReference>
<name>A0ABP7WRH2_9GAMM</name>
<comment type="caution">
    <text evidence="3">The sequence shown here is derived from an EMBL/GenBank/DDBJ whole genome shotgun (WGS) entry which is preliminary data.</text>
</comment>
<protein>
    <recommendedName>
        <fullName evidence="5">Thrombospondin type 3 repeat-containing protein</fullName>
    </recommendedName>
</protein>
<sequence>MDRRKKLGYSLVLVFLLSGGMTACGGDSSKSTIPKPNNPVAGIDVDEDGIDDSIDNCLSVSNPTQADTNNDGEGDACDVDDAPKIVANWEDTSWNEASWK</sequence>
<evidence type="ECO:0000313" key="4">
    <source>
        <dbReference type="Proteomes" id="UP001500392"/>
    </source>
</evidence>
<dbReference type="Proteomes" id="UP001500392">
    <property type="component" value="Unassembled WGS sequence"/>
</dbReference>